<dbReference type="Pfam" id="PF08980">
    <property type="entry name" value="DUF1883"/>
    <property type="match status" value="1"/>
</dbReference>
<dbReference type="InterPro" id="IPR000157">
    <property type="entry name" value="TIR_dom"/>
</dbReference>
<name>A0ABW0MZL2_9ACTN</name>
<dbReference type="RefSeq" id="WP_345176675.1">
    <property type="nucleotide sequence ID" value="NZ_BAABFQ010000006.1"/>
</dbReference>
<dbReference type="InterPro" id="IPR015073">
    <property type="entry name" value="DUF1883"/>
</dbReference>
<dbReference type="PROSITE" id="PS50104">
    <property type="entry name" value="TIR"/>
    <property type="match status" value="1"/>
</dbReference>
<feature type="domain" description="TIR" evidence="1">
    <location>
        <begin position="123"/>
        <end position="244"/>
    </location>
</feature>
<dbReference type="SUPFAM" id="SSF52200">
    <property type="entry name" value="Toll/Interleukin receptor TIR domain"/>
    <property type="match status" value="1"/>
</dbReference>
<dbReference type="Proteomes" id="UP001595956">
    <property type="component" value="Unassembled WGS sequence"/>
</dbReference>
<dbReference type="InterPro" id="IPR036488">
    <property type="entry name" value="DUF1883-like_sf"/>
</dbReference>
<organism evidence="2 3">
    <name type="scientific">Nocardioides caricicola</name>
    <dbReference type="NCBI Taxonomy" id="634770"/>
    <lineage>
        <taxon>Bacteria</taxon>
        <taxon>Bacillati</taxon>
        <taxon>Actinomycetota</taxon>
        <taxon>Actinomycetes</taxon>
        <taxon>Propionibacteriales</taxon>
        <taxon>Nocardioidaceae</taxon>
        <taxon>Nocardioides</taxon>
    </lineage>
</organism>
<dbReference type="Gene3D" id="4.10.1210.10">
    <property type="entry name" value="Atu1913-like"/>
    <property type="match status" value="1"/>
</dbReference>
<comment type="caution">
    <text evidence="2">The sequence shown here is derived from an EMBL/GenBank/DDBJ whole genome shotgun (WGS) entry which is preliminary data.</text>
</comment>
<dbReference type="Gene3D" id="3.40.50.10140">
    <property type="entry name" value="Toll/interleukin-1 receptor homology (TIR) domain"/>
    <property type="match status" value="1"/>
</dbReference>
<dbReference type="EMBL" id="JBHSMD010000001">
    <property type="protein sequence ID" value="MFC5492294.1"/>
    <property type="molecule type" value="Genomic_DNA"/>
</dbReference>
<evidence type="ECO:0000313" key="2">
    <source>
        <dbReference type="EMBL" id="MFC5492294.1"/>
    </source>
</evidence>
<evidence type="ECO:0000259" key="1">
    <source>
        <dbReference type="PROSITE" id="PS50104"/>
    </source>
</evidence>
<evidence type="ECO:0000313" key="3">
    <source>
        <dbReference type="Proteomes" id="UP001595956"/>
    </source>
</evidence>
<dbReference type="Pfam" id="PF13676">
    <property type="entry name" value="TIR_2"/>
    <property type="match status" value="1"/>
</dbReference>
<dbReference type="InterPro" id="IPR035897">
    <property type="entry name" value="Toll_tir_struct_dom_sf"/>
</dbReference>
<protein>
    <submittedName>
        <fullName evidence="2">DUF1883 domain-containing protein</fullName>
    </submittedName>
</protein>
<proteinExistence type="predicted"/>
<reference evidence="3" key="1">
    <citation type="journal article" date="2019" name="Int. J. Syst. Evol. Microbiol.">
        <title>The Global Catalogue of Microorganisms (GCM) 10K type strain sequencing project: providing services to taxonomists for standard genome sequencing and annotation.</title>
        <authorList>
            <consortium name="The Broad Institute Genomics Platform"/>
            <consortium name="The Broad Institute Genome Sequencing Center for Infectious Disease"/>
            <person name="Wu L."/>
            <person name="Ma J."/>
        </authorList>
    </citation>
    <scope>NUCLEOTIDE SEQUENCE [LARGE SCALE GENOMIC DNA]</scope>
    <source>
        <strain evidence="3">KACC 13778</strain>
    </source>
</reference>
<gene>
    <name evidence="2" type="ORF">ACFPKY_04240</name>
</gene>
<sequence length="264" mass="28950">MQFQQYDLGNVKKGSRVIVTLKNQANVRLMTQSEFNKYKRGGAHRYIGGRVTRSPWSGVVPSTGRWFVAVDLGGYSGRVQSSVRVEGPPPGFLPTARSASERPLRDIQVREPEEPVGDVLGGQTWDVFISHASEDKAEVALPLRDALVALGVTVWLDKTELRVGDSLRRKIDQGIRSSRFGVVVLSEQFFAKGWTNHELDGLVTRTVAGEQTMLPIWHNLTDVQVRGHSPSLADKVALNTASMSVEEMAEEIAAVVKGEDADAA</sequence>
<keyword evidence="3" id="KW-1185">Reference proteome</keyword>
<accession>A0ABW0MZL2</accession>
<dbReference type="SMART" id="SM00255">
    <property type="entry name" value="TIR"/>
    <property type="match status" value="1"/>
</dbReference>
<dbReference type="SUPFAM" id="SSF141099">
    <property type="entry name" value="Atu1913-like"/>
    <property type="match status" value="1"/>
</dbReference>